<feature type="binding site" evidence="8">
    <location>
        <position position="231"/>
    </location>
    <ligand>
        <name>shikimate</name>
        <dbReference type="ChEBI" id="CHEBI:36208"/>
    </ligand>
</feature>
<keyword evidence="5 8" id="KW-0560">Oxidoreductase</keyword>
<evidence type="ECO:0000313" key="12">
    <source>
        <dbReference type="Proteomes" id="UP000319143"/>
    </source>
</evidence>
<evidence type="ECO:0000256" key="7">
    <source>
        <dbReference type="ARBA" id="ARBA00049442"/>
    </source>
</evidence>
<dbReference type="AlphaFoldDB" id="A0A5C6DZT4"/>
<dbReference type="PANTHER" id="PTHR21089">
    <property type="entry name" value="SHIKIMATE DEHYDROGENASE"/>
    <property type="match status" value="1"/>
</dbReference>
<dbReference type="InterPro" id="IPR013708">
    <property type="entry name" value="Shikimate_DH-bd_N"/>
</dbReference>
<dbReference type="GO" id="GO:0008652">
    <property type="term" value="P:amino acid biosynthetic process"/>
    <property type="evidence" value="ECO:0007669"/>
    <property type="project" value="UniProtKB-KW"/>
</dbReference>
<comment type="pathway">
    <text evidence="1 8">Metabolic intermediate biosynthesis; chorismate biosynthesis; chorismate from D-erythrose 4-phosphate and phosphoenolpyruvate: step 4/7.</text>
</comment>
<dbReference type="EC" id="1.1.1.25" evidence="2 8"/>
<evidence type="ECO:0000313" key="11">
    <source>
        <dbReference type="EMBL" id="TWU41724.1"/>
    </source>
</evidence>
<feature type="active site" description="Proton acceptor" evidence="8">
    <location>
        <position position="72"/>
    </location>
</feature>
<gene>
    <name evidence="11" type="primary">ydiB</name>
    <name evidence="8" type="synonym">aroE</name>
    <name evidence="11" type="ORF">Poly41_00160</name>
</gene>
<keyword evidence="4 8" id="KW-0521">NADP</keyword>
<dbReference type="SUPFAM" id="SSF51735">
    <property type="entry name" value="NAD(P)-binding Rossmann-fold domains"/>
    <property type="match status" value="1"/>
</dbReference>
<dbReference type="CDD" id="cd01065">
    <property type="entry name" value="NAD_bind_Shikimate_DH"/>
    <property type="match status" value="1"/>
</dbReference>
<name>A0A5C6DZT4_9BACT</name>
<dbReference type="PANTHER" id="PTHR21089:SF1">
    <property type="entry name" value="BIFUNCTIONAL 3-DEHYDROQUINATE DEHYDRATASE_SHIKIMATE DEHYDROGENASE, CHLOROPLASTIC"/>
    <property type="match status" value="1"/>
</dbReference>
<evidence type="ECO:0000256" key="8">
    <source>
        <dbReference type="HAMAP-Rule" id="MF_00222"/>
    </source>
</evidence>
<accession>A0A5C6DZT4</accession>
<comment type="function">
    <text evidence="8">Involved in the biosynthesis of the chorismate, which leads to the biosynthesis of aromatic amino acids. Catalyzes the reversible NADPH linked reduction of 3-dehydroshikimate (DHSA) to yield shikimate (SA).</text>
</comment>
<keyword evidence="6 8" id="KW-0057">Aromatic amino acid biosynthesis</keyword>
<organism evidence="11 12">
    <name type="scientific">Novipirellula artificiosorum</name>
    <dbReference type="NCBI Taxonomy" id="2528016"/>
    <lineage>
        <taxon>Bacteria</taxon>
        <taxon>Pseudomonadati</taxon>
        <taxon>Planctomycetota</taxon>
        <taxon>Planctomycetia</taxon>
        <taxon>Pirellulales</taxon>
        <taxon>Pirellulaceae</taxon>
        <taxon>Novipirellula</taxon>
    </lineage>
</organism>
<dbReference type="GO" id="GO:0019632">
    <property type="term" value="P:shikimate metabolic process"/>
    <property type="evidence" value="ECO:0007669"/>
    <property type="project" value="InterPro"/>
</dbReference>
<feature type="binding site" evidence="8">
    <location>
        <position position="259"/>
    </location>
    <ligand>
        <name>shikimate</name>
        <dbReference type="ChEBI" id="CHEBI:36208"/>
    </ligand>
</feature>
<evidence type="ECO:0000259" key="9">
    <source>
        <dbReference type="Pfam" id="PF08501"/>
    </source>
</evidence>
<dbReference type="OrthoDB" id="9792692at2"/>
<feature type="binding site" evidence="8">
    <location>
        <position position="252"/>
    </location>
    <ligand>
        <name>NADP(+)</name>
        <dbReference type="ChEBI" id="CHEBI:58349"/>
    </ligand>
</feature>
<comment type="caution">
    <text evidence="8">Lacks conserved residue(s) required for the propagation of feature annotation.</text>
</comment>
<dbReference type="InterPro" id="IPR022893">
    <property type="entry name" value="Shikimate_DH_fam"/>
</dbReference>
<keyword evidence="3 8" id="KW-0028">Amino-acid biosynthesis</keyword>
<reference evidence="11 12" key="1">
    <citation type="submission" date="2019-02" db="EMBL/GenBank/DDBJ databases">
        <title>Deep-cultivation of Planctomycetes and their phenomic and genomic characterization uncovers novel biology.</title>
        <authorList>
            <person name="Wiegand S."/>
            <person name="Jogler M."/>
            <person name="Boedeker C."/>
            <person name="Pinto D."/>
            <person name="Vollmers J."/>
            <person name="Rivas-Marin E."/>
            <person name="Kohn T."/>
            <person name="Peeters S.H."/>
            <person name="Heuer A."/>
            <person name="Rast P."/>
            <person name="Oberbeckmann S."/>
            <person name="Bunk B."/>
            <person name="Jeske O."/>
            <person name="Meyerdierks A."/>
            <person name="Storesund J.E."/>
            <person name="Kallscheuer N."/>
            <person name="Luecker S."/>
            <person name="Lage O.M."/>
            <person name="Pohl T."/>
            <person name="Merkel B.J."/>
            <person name="Hornburger P."/>
            <person name="Mueller R.-W."/>
            <person name="Bruemmer F."/>
            <person name="Labrenz M."/>
            <person name="Spormann A.M."/>
            <person name="Op Den Camp H."/>
            <person name="Overmann J."/>
            <person name="Amann R."/>
            <person name="Jetten M.S.M."/>
            <person name="Mascher T."/>
            <person name="Medema M.H."/>
            <person name="Devos D.P."/>
            <person name="Kaster A.-K."/>
            <person name="Ovreas L."/>
            <person name="Rohde M."/>
            <person name="Galperin M.Y."/>
            <person name="Jogler C."/>
        </authorList>
    </citation>
    <scope>NUCLEOTIDE SEQUENCE [LARGE SCALE GENOMIC DNA]</scope>
    <source>
        <strain evidence="11 12">Poly41</strain>
    </source>
</reference>
<dbReference type="InterPro" id="IPR011342">
    <property type="entry name" value="Shikimate_DH"/>
</dbReference>
<feature type="domain" description="Shikimate dehydrogenase substrate binding N-terminal" evidence="9">
    <location>
        <begin position="13"/>
        <end position="95"/>
    </location>
</feature>
<evidence type="ECO:0000256" key="1">
    <source>
        <dbReference type="ARBA" id="ARBA00004871"/>
    </source>
</evidence>
<dbReference type="GO" id="GO:0009073">
    <property type="term" value="P:aromatic amino acid family biosynthetic process"/>
    <property type="evidence" value="ECO:0007669"/>
    <property type="project" value="UniProtKB-KW"/>
</dbReference>
<protein>
    <recommendedName>
        <fullName evidence="2 8">Shikimate dehydrogenase (NADP(+))</fullName>
        <shortName evidence="8">SDH</shortName>
        <ecNumber evidence="2 8">1.1.1.25</ecNumber>
    </recommendedName>
</protein>
<dbReference type="Gene3D" id="3.40.50.720">
    <property type="entry name" value="NAD(P)-binding Rossmann-like Domain"/>
    <property type="match status" value="1"/>
</dbReference>
<evidence type="ECO:0000256" key="3">
    <source>
        <dbReference type="ARBA" id="ARBA00022605"/>
    </source>
</evidence>
<comment type="subunit">
    <text evidence="8">Homodimer.</text>
</comment>
<feature type="binding site" evidence="8">
    <location>
        <position position="108"/>
    </location>
    <ligand>
        <name>shikimate</name>
        <dbReference type="ChEBI" id="CHEBI:36208"/>
    </ligand>
</feature>
<dbReference type="SUPFAM" id="SSF53223">
    <property type="entry name" value="Aminoacid dehydrogenase-like, N-terminal domain"/>
    <property type="match status" value="1"/>
</dbReference>
<evidence type="ECO:0000256" key="6">
    <source>
        <dbReference type="ARBA" id="ARBA00023141"/>
    </source>
</evidence>
<proteinExistence type="inferred from homology"/>
<dbReference type="NCBIfam" id="NF001319">
    <property type="entry name" value="PRK00258.3-3"/>
    <property type="match status" value="1"/>
</dbReference>
<dbReference type="InterPro" id="IPR036291">
    <property type="entry name" value="NAD(P)-bd_dom_sf"/>
</dbReference>
<evidence type="ECO:0000256" key="4">
    <source>
        <dbReference type="ARBA" id="ARBA00022857"/>
    </source>
</evidence>
<comment type="similarity">
    <text evidence="8">Belongs to the shikimate dehydrogenase family.</text>
</comment>
<dbReference type="RefSeq" id="WP_146523908.1">
    <property type="nucleotide sequence ID" value="NZ_SJPV01000001.1"/>
</dbReference>
<feature type="binding site" evidence="8">
    <location>
        <position position="229"/>
    </location>
    <ligand>
        <name>NADP(+)</name>
        <dbReference type="ChEBI" id="CHEBI:58349"/>
    </ligand>
</feature>
<dbReference type="Proteomes" id="UP000319143">
    <property type="component" value="Unassembled WGS sequence"/>
</dbReference>
<comment type="catalytic activity">
    <reaction evidence="7 8">
        <text>shikimate + NADP(+) = 3-dehydroshikimate + NADPH + H(+)</text>
        <dbReference type="Rhea" id="RHEA:17737"/>
        <dbReference type="ChEBI" id="CHEBI:15378"/>
        <dbReference type="ChEBI" id="CHEBI:16630"/>
        <dbReference type="ChEBI" id="CHEBI:36208"/>
        <dbReference type="ChEBI" id="CHEBI:57783"/>
        <dbReference type="ChEBI" id="CHEBI:58349"/>
        <dbReference type="EC" id="1.1.1.25"/>
    </reaction>
</comment>
<feature type="binding site" evidence="8">
    <location>
        <position position="93"/>
    </location>
    <ligand>
        <name>shikimate</name>
        <dbReference type="ChEBI" id="CHEBI:36208"/>
    </ligand>
</feature>
<feature type="binding site" evidence="8">
    <location>
        <begin position="21"/>
        <end position="23"/>
    </location>
    <ligand>
        <name>shikimate</name>
        <dbReference type="ChEBI" id="CHEBI:36208"/>
    </ligand>
</feature>
<dbReference type="GO" id="GO:0004764">
    <property type="term" value="F:shikimate 3-dehydrogenase (NADP+) activity"/>
    <property type="evidence" value="ECO:0007669"/>
    <property type="project" value="UniProtKB-UniRule"/>
</dbReference>
<dbReference type="GO" id="GO:0050661">
    <property type="term" value="F:NADP binding"/>
    <property type="evidence" value="ECO:0007669"/>
    <property type="project" value="InterPro"/>
</dbReference>
<sequence length="285" mass="30049">MPAIDAKTTVCALFGHPVGHSLSPAIHNAAFEKLGLPYVYVAHDVEPGQVGKALEGVRAMGYRGLSVTIPHKVEAMLNVDEVDPTAQGIGCINTVVNDNGKLIGYNSDGLGALNALRDAGADPEGKQVLVLGSGGAARAIAVTLACEAPPAELSILGVVKDERDRLVADAQLRGRAKVVGVEMTNDTLGDQIAKADIVMHCSPVGMHPKEDASLVPAELLRKGLVVFDAVYNPRQTKLLKETEAAGGISIQGLEMFLGQAYVQFELWTGQKAPRDVMRQVVEASL</sequence>
<dbReference type="InterPro" id="IPR041121">
    <property type="entry name" value="SDH_C"/>
</dbReference>
<feature type="binding site" evidence="8">
    <location>
        <position position="68"/>
    </location>
    <ligand>
        <name>shikimate</name>
        <dbReference type="ChEBI" id="CHEBI:36208"/>
    </ligand>
</feature>
<comment type="caution">
    <text evidence="11">The sequence shown here is derived from an EMBL/GenBank/DDBJ whole genome shotgun (WGS) entry which is preliminary data.</text>
</comment>
<dbReference type="Pfam" id="PF08501">
    <property type="entry name" value="Shikimate_dh_N"/>
    <property type="match status" value="1"/>
</dbReference>
<dbReference type="Pfam" id="PF18317">
    <property type="entry name" value="SDH_C"/>
    <property type="match status" value="1"/>
</dbReference>
<keyword evidence="12" id="KW-1185">Reference proteome</keyword>
<feature type="domain" description="SDH C-terminal" evidence="10">
    <location>
        <begin position="252"/>
        <end position="282"/>
    </location>
</feature>
<dbReference type="InterPro" id="IPR046346">
    <property type="entry name" value="Aminoacid_DH-like_N_sf"/>
</dbReference>
<dbReference type="EMBL" id="SJPV01000001">
    <property type="protein sequence ID" value="TWU41724.1"/>
    <property type="molecule type" value="Genomic_DNA"/>
</dbReference>
<dbReference type="GO" id="GO:0009423">
    <property type="term" value="P:chorismate biosynthetic process"/>
    <property type="evidence" value="ECO:0007669"/>
    <property type="project" value="UniProtKB-UniRule"/>
</dbReference>
<dbReference type="NCBIfam" id="TIGR00507">
    <property type="entry name" value="aroE"/>
    <property type="match status" value="1"/>
</dbReference>
<dbReference type="UniPathway" id="UPA00053">
    <property type="reaction ID" value="UER00087"/>
</dbReference>
<evidence type="ECO:0000259" key="10">
    <source>
        <dbReference type="Pfam" id="PF18317"/>
    </source>
</evidence>
<evidence type="ECO:0000256" key="2">
    <source>
        <dbReference type="ARBA" id="ARBA00012962"/>
    </source>
</evidence>
<feature type="binding site" evidence="8">
    <location>
        <begin position="132"/>
        <end position="136"/>
    </location>
    <ligand>
        <name>NADP(+)</name>
        <dbReference type="ChEBI" id="CHEBI:58349"/>
    </ligand>
</feature>
<dbReference type="HAMAP" id="MF_00222">
    <property type="entry name" value="Shikimate_DH_AroE"/>
    <property type="match status" value="1"/>
</dbReference>
<dbReference type="Gene3D" id="3.40.50.10860">
    <property type="entry name" value="Leucine Dehydrogenase, chain A, domain 1"/>
    <property type="match status" value="1"/>
</dbReference>
<evidence type="ECO:0000256" key="5">
    <source>
        <dbReference type="ARBA" id="ARBA00023002"/>
    </source>
</evidence>